<dbReference type="PANTHER" id="PTHR43459">
    <property type="entry name" value="ENOYL-COA HYDRATASE"/>
    <property type="match status" value="1"/>
</dbReference>
<protein>
    <submittedName>
        <fullName evidence="2">Enoyl-CoA hydratase/isomerase family protein</fullName>
    </submittedName>
</protein>
<comment type="similarity">
    <text evidence="1">Belongs to the enoyl-CoA hydratase/isomerase family.</text>
</comment>
<dbReference type="PANTHER" id="PTHR43459:SF1">
    <property type="entry name" value="EG:BACN32G11.4 PROTEIN"/>
    <property type="match status" value="1"/>
</dbReference>
<accession>A0A7T2S3W5</accession>
<dbReference type="AlphaFoldDB" id="A0A7T2S3W5"/>
<dbReference type="RefSeq" id="WP_197955747.1">
    <property type="nucleotide sequence ID" value="NZ_CP065668.1"/>
</dbReference>
<gene>
    <name evidence="2" type="ORF">I6G66_29805</name>
</gene>
<evidence type="ECO:0000256" key="1">
    <source>
        <dbReference type="ARBA" id="ARBA00005254"/>
    </source>
</evidence>
<name>A0A7T2S3W5_DELAC</name>
<dbReference type="EMBL" id="CP065668">
    <property type="protein sequence ID" value="QPS08394.1"/>
    <property type="molecule type" value="Genomic_DNA"/>
</dbReference>
<proteinExistence type="inferred from homology"/>
<dbReference type="SUPFAM" id="SSF52096">
    <property type="entry name" value="ClpP/crotonase"/>
    <property type="match status" value="1"/>
</dbReference>
<dbReference type="Gene3D" id="1.10.12.10">
    <property type="entry name" value="Lyase 2-enoyl-coa Hydratase, Chain A, domain 2"/>
    <property type="match status" value="1"/>
</dbReference>
<dbReference type="InterPro" id="IPR001753">
    <property type="entry name" value="Enoyl-CoA_hydra/iso"/>
</dbReference>
<sequence length="278" mass="29584">MQDTQNTQDTPVVRLERHGDIALIVHHDSERMNPLGQPFQHQLRALLAQVRADAGIRALVLTAEGRGFCVGADLSALGGAAPADGRTLGEHTAERMEQLSNRLILDLQDLPVPVVCAVNGAAAGAGVGLALAADLTLAARSAYFYLPFLPRLGIVPDLGTTWFLERRLGRARALGLALMGEKLGAQQAADWGLVWACVDDAVLRDEAVAAARRLARLPAGVALEARRALDAAAAGTLAQQLSYEAGRQRELVGGPAFMEGVQAFLQKREPVFPPRQPS</sequence>
<keyword evidence="2" id="KW-0413">Isomerase</keyword>
<dbReference type="Proteomes" id="UP000594778">
    <property type="component" value="Chromosome"/>
</dbReference>
<reference evidence="2 3" key="1">
    <citation type="submission" date="2020-12" db="EMBL/GenBank/DDBJ databases">
        <title>FDA dAtabase for Regulatory Grade micrObial Sequences (FDA-ARGOS): Supporting development and validation of Infectious Disease Dx tests.</title>
        <authorList>
            <person name="Sproer C."/>
            <person name="Gronow S."/>
            <person name="Severitt S."/>
            <person name="Schroder I."/>
            <person name="Tallon L."/>
            <person name="Sadzewicz L."/>
            <person name="Zhao X."/>
            <person name="Boylan J."/>
            <person name="Ott S."/>
            <person name="Bowen H."/>
            <person name="Vavikolanu K."/>
            <person name="Mehta A."/>
            <person name="Aluvathingal J."/>
            <person name="Nadendla S."/>
            <person name="Lowell S."/>
            <person name="Myers T."/>
            <person name="Yan Y."/>
            <person name="Sichtig H."/>
        </authorList>
    </citation>
    <scope>NUCLEOTIDE SEQUENCE [LARGE SCALE GENOMIC DNA]</scope>
    <source>
        <strain evidence="2 3">FDAARGOS_909</strain>
    </source>
</reference>
<dbReference type="Pfam" id="PF00378">
    <property type="entry name" value="ECH_1"/>
    <property type="match status" value="1"/>
</dbReference>
<dbReference type="Gene3D" id="3.90.226.10">
    <property type="entry name" value="2-enoyl-CoA Hydratase, Chain A, domain 1"/>
    <property type="match status" value="1"/>
</dbReference>
<dbReference type="GO" id="GO:0016853">
    <property type="term" value="F:isomerase activity"/>
    <property type="evidence" value="ECO:0007669"/>
    <property type="project" value="UniProtKB-KW"/>
</dbReference>
<dbReference type="CDD" id="cd06558">
    <property type="entry name" value="crotonase-like"/>
    <property type="match status" value="1"/>
</dbReference>
<evidence type="ECO:0000313" key="3">
    <source>
        <dbReference type="Proteomes" id="UP000594778"/>
    </source>
</evidence>
<dbReference type="InterPro" id="IPR029045">
    <property type="entry name" value="ClpP/crotonase-like_dom_sf"/>
</dbReference>
<evidence type="ECO:0000313" key="2">
    <source>
        <dbReference type="EMBL" id="QPS08394.1"/>
    </source>
</evidence>
<organism evidence="2 3">
    <name type="scientific">Delftia acidovorans</name>
    <name type="common">Pseudomonas acidovorans</name>
    <name type="synonym">Comamonas acidovorans</name>
    <dbReference type="NCBI Taxonomy" id="80866"/>
    <lineage>
        <taxon>Bacteria</taxon>
        <taxon>Pseudomonadati</taxon>
        <taxon>Pseudomonadota</taxon>
        <taxon>Betaproteobacteria</taxon>
        <taxon>Burkholderiales</taxon>
        <taxon>Comamonadaceae</taxon>
        <taxon>Delftia</taxon>
    </lineage>
</organism>
<dbReference type="InterPro" id="IPR014748">
    <property type="entry name" value="Enoyl-CoA_hydra_C"/>
</dbReference>